<dbReference type="RefSeq" id="XP_007879608.1">
    <property type="nucleotide sequence ID" value="XM_007881417.1"/>
</dbReference>
<dbReference type="AlphaFoldDB" id="A0A061HDA2"/>
<dbReference type="KEGG" id="pfp:PFL1_03894"/>
<dbReference type="eggNOG" id="ENOG502RCNY">
    <property type="taxonomic scope" value="Eukaryota"/>
</dbReference>
<gene>
    <name evidence="2" type="ORF">PFL1_03894</name>
</gene>
<dbReference type="InterPro" id="IPR027417">
    <property type="entry name" value="P-loop_NTPase"/>
</dbReference>
<feature type="compositionally biased region" description="Polar residues" evidence="1">
    <location>
        <begin position="306"/>
        <end position="323"/>
    </location>
</feature>
<dbReference type="EMBL" id="KE361634">
    <property type="protein sequence ID" value="EPQ28591.1"/>
    <property type="molecule type" value="Genomic_DNA"/>
</dbReference>
<feature type="compositionally biased region" description="Basic and acidic residues" evidence="1">
    <location>
        <begin position="324"/>
        <end position="334"/>
    </location>
</feature>
<sequence length="357" mass="40404">MSTSTSAPTPSSSSATPPTPIIVWCHPRSCSTAFERALMQRSDTHVFHEPLGDPFYYSQSRACNRYDDDTCRATEHWNTTLESVTRSLLVASPDAATRPESLAPNKQWPPKYVFIKDMAQYIFPADRLRRLHPESKVYPATKSNSVPSTPQLHQSGDYDPLENPTVLPTWLLRRFKHTFLIRTPEKSVPSYWKCVEEKAAGFEYFDGAEAGYAELRILYDWLANPKSTFNTYSASPDDESSRPGTLQHQPLPPPLIDAKVLLAHPEHTVSQYCHAVGIPFDRQMLSWESGPVEEWKKWGTYHKGAENSTGFQNQAPEPAQQNGGDKKKPLPRDVEQTIEACMADYQYLAERTTIKEP</sequence>
<evidence type="ECO:0000313" key="2">
    <source>
        <dbReference type="EMBL" id="EPQ28591.1"/>
    </source>
</evidence>
<dbReference type="GeneID" id="19318001"/>
<evidence type="ECO:0008006" key="4">
    <source>
        <dbReference type="Google" id="ProtNLM"/>
    </source>
</evidence>
<feature type="compositionally biased region" description="Polar residues" evidence="1">
    <location>
        <begin position="141"/>
        <end position="154"/>
    </location>
</feature>
<name>A0A061HDA2_9BASI</name>
<dbReference type="SUPFAM" id="SSF52540">
    <property type="entry name" value="P-loop containing nucleoside triphosphate hydrolases"/>
    <property type="match status" value="1"/>
</dbReference>
<dbReference type="InterPro" id="IPR053226">
    <property type="entry name" value="Pyrrolopyrazine_biosynth_F"/>
</dbReference>
<proteinExistence type="predicted"/>
<feature type="region of interest" description="Disordered" evidence="1">
    <location>
        <begin position="138"/>
        <end position="160"/>
    </location>
</feature>
<organism evidence="2 3">
    <name type="scientific">Pseudozyma flocculosa PF-1</name>
    <dbReference type="NCBI Taxonomy" id="1277687"/>
    <lineage>
        <taxon>Eukaryota</taxon>
        <taxon>Fungi</taxon>
        <taxon>Dikarya</taxon>
        <taxon>Basidiomycota</taxon>
        <taxon>Ustilaginomycotina</taxon>
        <taxon>Ustilaginomycetes</taxon>
        <taxon>Ustilaginales</taxon>
        <taxon>Ustilaginaceae</taxon>
        <taxon>Pseudozyma</taxon>
    </lineage>
</organism>
<dbReference type="HOGENOM" id="CLU_033907_0_0_1"/>
<dbReference type="Gene3D" id="3.40.50.300">
    <property type="entry name" value="P-loop containing nucleotide triphosphate hydrolases"/>
    <property type="match status" value="1"/>
</dbReference>
<dbReference type="PANTHER" id="PTHR48419">
    <property type="entry name" value="SULFOTRANSFERASE DOMAIN-CONTAINING PROTEIN"/>
    <property type="match status" value="1"/>
</dbReference>
<evidence type="ECO:0000256" key="1">
    <source>
        <dbReference type="SAM" id="MobiDB-lite"/>
    </source>
</evidence>
<protein>
    <recommendedName>
        <fullName evidence="4">Sulfotransferase domain-containing protein</fullName>
    </recommendedName>
</protein>
<accession>A0A061HDA2</accession>
<dbReference type="PANTHER" id="PTHR48419:SF1">
    <property type="entry name" value="SULFOTRANSFERASE DOMAIN-CONTAINING PROTEIN"/>
    <property type="match status" value="1"/>
</dbReference>
<feature type="region of interest" description="Disordered" evidence="1">
    <location>
        <begin position="303"/>
        <end position="334"/>
    </location>
</feature>
<evidence type="ECO:0000313" key="3">
    <source>
        <dbReference type="Proteomes" id="UP000053664"/>
    </source>
</evidence>
<dbReference type="OrthoDB" id="2405944at2759"/>
<dbReference type="Proteomes" id="UP000053664">
    <property type="component" value="Unassembled WGS sequence"/>
</dbReference>
<dbReference type="Pfam" id="PF19798">
    <property type="entry name" value="Sulfotransfer_5"/>
    <property type="match status" value="1"/>
</dbReference>
<reference evidence="2 3" key="1">
    <citation type="journal article" date="2013" name="Plant Cell">
        <title>The transition from a phytopathogenic smut ancestor to an anamorphic biocontrol agent deciphered by comparative whole-genome analysis.</title>
        <authorList>
            <person name="Lefebvre F."/>
            <person name="Joly D.L."/>
            <person name="Labbe C."/>
            <person name="Teichmann B."/>
            <person name="Linning R."/>
            <person name="Belzile F."/>
            <person name="Bakkeren G."/>
            <person name="Belanger R.R."/>
        </authorList>
    </citation>
    <scope>NUCLEOTIDE SEQUENCE [LARGE SCALE GENOMIC DNA]</scope>
    <source>
        <strain evidence="2 3">PF-1</strain>
    </source>
</reference>